<reference evidence="6 7" key="1">
    <citation type="journal article" date="2020" name="ISME J.">
        <title>Uncovering the hidden diversity of litter-decomposition mechanisms in mushroom-forming fungi.</title>
        <authorList>
            <person name="Floudas D."/>
            <person name="Bentzer J."/>
            <person name="Ahren D."/>
            <person name="Johansson T."/>
            <person name="Persson P."/>
            <person name="Tunlid A."/>
        </authorList>
    </citation>
    <scope>NUCLEOTIDE SEQUENCE [LARGE SCALE GENOMIC DNA]</scope>
    <source>
        <strain evidence="6 7">CBS 101986</strain>
    </source>
</reference>
<proteinExistence type="predicted"/>
<evidence type="ECO:0000313" key="7">
    <source>
        <dbReference type="Proteomes" id="UP000567179"/>
    </source>
</evidence>
<evidence type="ECO:0000256" key="2">
    <source>
        <dbReference type="ARBA" id="ARBA00022771"/>
    </source>
</evidence>
<keyword evidence="2 4" id="KW-0863">Zinc-finger</keyword>
<evidence type="ECO:0000256" key="1">
    <source>
        <dbReference type="ARBA" id="ARBA00022723"/>
    </source>
</evidence>
<evidence type="ECO:0000313" key="6">
    <source>
        <dbReference type="EMBL" id="KAF5312292.1"/>
    </source>
</evidence>
<sequence length="311" mass="35777">MFDIAVEVHPRGDPHGCDDDILRNRNILPSPTKTSLLDPSLRKMELYTQMYHVCFLSATTDTLSPRTGTLKNRRLSVAECVRKRYLLKVPKAVLLRQVDAEKVEYMLEYGLRGVDETIPMSHCSAYTTFLHAQNIASRKRDQELNTYSIAACCCLYMDMHQLVLGFNTPVSPEKYKFLLGCIYNASLNGRFTPACIWFWTWASTQIHDNPQLPPIDYTLKSMFDNEMDIYQEETGLQPLKATYCVVCSITGARKLTDIDATDVLLKQCAGSCRRDKKPVYCGSQCQASDWETHKRWCTEKRMKLVEEEEYF</sequence>
<keyword evidence="7" id="KW-1185">Reference proteome</keyword>
<evidence type="ECO:0000259" key="5">
    <source>
        <dbReference type="PROSITE" id="PS50865"/>
    </source>
</evidence>
<organism evidence="6 7">
    <name type="scientific">Psilocybe cf. subviscida</name>
    <dbReference type="NCBI Taxonomy" id="2480587"/>
    <lineage>
        <taxon>Eukaryota</taxon>
        <taxon>Fungi</taxon>
        <taxon>Dikarya</taxon>
        <taxon>Basidiomycota</taxon>
        <taxon>Agaricomycotina</taxon>
        <taxon>Agaricomycetes</taxon>
        <taxon>Agaricomycetidae</taxon>
        <taxon>Agaricales</taxon>
        <taxon>Agaricineae</taxon>
        <taxon>Strophariaceae</taxon>
        <taxon>Psilocybe</taxon>
    </lineage>
</organism>
<dbReference type="AlphaFoldDB" id="A0A8H5AY37"/>
<name>A0A8H5AY37_9AGAR</name>
<dbReference type="EMBL" id="JAACJJ010000056">
    <property type="protein sequence ID" value="KAF5312292.1"/>
    <property type="molecule type" value="Genomic_DNA"/>
</dbReference>
<dbReference type="InterPro" id="IPR002893">
    <property type="entry name" value="Znf_MYND"/>
</dbReference>
<dbReference type="OrthoDB" id="432970at2759"/>
<evidence type="ECO:0000256" key="3">
    <source>
        <dbReference type="ARBA" id="ARBA00022833"/>
    </source>
</evidence>
<accession>A0A8H5AY37</accession>
<keyword evidence="1" id="KW-0479">Metal-binding</keyword>
<keyword evidence="3" id="KW-0862">Zinc</keyword>
<dbReference type="GO" id="GO:0008270">
    <property type="term" value="F:zinc ion binding"/>
    <property type="evidence" value="ECO:0007669"/>
    <property type="project" value="UniProtKB-KW"/>
</dbReference>
<dbReference type="SUPFAM" id="SSF144232">
    <property type="entry name" value="HIT/MYND zinc finger-like"/>
    <property type="match status" value="1"/>
</dbReference>
<gene>
    <name evidence="6" type="ORF">D9619_003803</name>
</gene>
<evidence type="ECO:0000256" key="4">
    <source>
        <dbReference type="PROSITE-ProRule" id="PRU00134"/>
    </source>
</evidence>
<feature type="domain" description="MYND-type" evidence="5">
    <location>
        <begin position="244"/>
        <end position="297"/>
    </location>
</feature>
<protein>
    <recommendedName>
        <fullName evidence="5">MYND-type domain-containing protein</fullName>
    </recommendedName>
</protein>
<dbReference type="Gene3D" id="6.10.140.2220">
    <property type="match status" value="1"/>
</dbReference>
<dbReference type="PROSITE" id="PS50865">
    <property type="entry name" value="ZF_MYND_2"/>
    <property type="match status" value="1"/>
</dbReference>
<dbReference type="Proteomes" id="UP000567179">
    <property type="component" value="Unassembled WGS sequence"/>
</dbReference>
<comment type="caution">
    <text evidence="6">The sequence shown here is derived from an EMBL/GenBank/DDBJ whole genome shotgun (WGS) entry which is preliminary data.</text>
</comment>